<feature type="non-terminal residue" evidence="2">
    <location>
        <position position="47"/>
    </location>
</feature>
<dbReference type="AlphaFoldDB" id="A0A383F031"/>
<dbReference type="SUPFAM" id="SSF102588">
    <property type="entry name" value="LmbE-like"/>
    <property type="match status" value="1"/>
</dbReference>
<protein>
    <recommendedName>
        <fullName evidence="3">PIG-L family deacetylase</fullName>
    </recommendedName>
</protein>
<dbReference type="InterPro" id="IPR024078">
    <property type="entry name" value="LmbE-like_dom_sf"/>
</dbReference>
<dbReference type="Gene3D" id="3.40.50.10320">
    <property type="entry name" value="LmbE-like"/>
    <property type="match status" value="1"/>
</dbReference>
<reference evidence="2" key="1">
    <citation type="submission" date="2018-05" db="EMBL/GenBank/DDBJ databases">
        <authorList>
            <person name="Lanie J.A."/>
            <person name="Ng W.-L."/>
            <person name="Kazmierczak K.M."/>
            <person name="Andrzejewski T.M."/>
            <person name="Davidsen T.M."/>
            <person name="Wayne K.J."/>
            <person name="Tettelin H."/>
            <person name="Glass J.I."/>
            <person name="Rusch D."/>
            <person name="Podicherti R."/>
            <person name="Tsui H.-C.T."/>
            <person name="Winkler M.E."/>
        </authorList>
    </citation>
    <scope>NUCLEOTIDE SEQUENCE</scope>
</reference>
<gene>
    <name evidence="2" type="ORF">METZ01_LOCUS515133</name>
</gene>
<evidence type="ECO:0008006" key="3">
    <source>
        <dbReference type="Google" id="ProtNLM"/>
    </source>
</evidence>
<sequence length="47" mass="5111">MMLDENQEKGQFPHMDRPDRAMVVTPHPDDAEIGCGGTVAGWIAQGT</sequence>
<dbReference type="EMBL" id="UINC01230234">
    <property type="protein sequence ID" value="SVE62279.1"/>
    <property type="molecule type" value="Genomic_DNA"/>
</dbReference>
<feature type="region of interest" description="Disordered" evidence="1">
    <location>
        <begin position="1"/>
        <end position="32"/>
    </location>
</feature>
<evidence type="ECO:0000256" key="1">
    <source>
        <dbReference type="SAM" id="MobiDB-lite"/>
    </source>
</evidence>
<proteinExistence type="predicted"/>
<name>A0A383F031_9ZZZZ</name>
<evidence type="ECO:0000313" key="2">
    <source>
        <dbReference type="EMBL" id="SVE62279.1"/>
    </source>
</evidence>
<accession>A0A383F031</accession>
<organism evidence="2">
    <name type="scientific">marine metagenome</name>
    <dbReference type="NCBI Taxonomy" id="408172"/>
    <lineage>
        <taxon>unclassified sequences</taxon>
        <taxon>metagenomes</taxon>
        <taxon>ecological metagenomes</taxon>
    </lineage>
</organism>